<proteinExistence type="predicted"/>
<reference evidence="3" key="1">
    <citation type="submission" date="2022-06" db="EMBL/GenBank/DDBJ databases">
        <title>Genomic Encyclopedia of Archaeal and Bacterial Type Strains, Phase II (KMG-II): from individual species to whole genera.</title>
        <authorList>
            <person name="Goeker M."/>
        </authorList>
    </citation>
    <scope>NUCLEOTIDE SEQUENCE</scope>
    <source>
        <strain evidence="3">DSM 43935</strain>
    </source>
</reference>
<feature type="signal peptide" evidence="2">
    <location>
        <begin position="1"/>
        <end position="31"/>
    </location>
</feature>
<keyword evidence="4" id="KW-1185">Reference proteome</keyword>
<keyword evidence="1" id="KW-1133">Transmembrane helix</keyword>
<dbReference type="SUPFAM" id="SSF81296">
    <property type="entry name" value="E set domains"/>
    <property type="match status" value="1"/>
</dbReference>
<organism evidence="3 4">
    <name type="scientific">Goodfellowiella coeruleoviolacea</name>
    <dbReference type="NCBI Taxonomy" id="334858"/>
    <lineage>
        <taxon>Bacteria</taxon>
        <taxon>Bacillati</taxon>
        <taxon>Actinomycetota</taxon>
        <taxon>Actinomycetes</taxon>
        <taxon>Pseudonocardiales</taxon>
        <taxon>Pseudonocardiaceae</taxon>
        <taxon>Goodfellowiella</taxon>
    </lineage>
</organism>
<evidence type="ECO:0008006" key="5">
    <source>
        <dbReference type="Google" id="ProtNLM"/>
    </source>
</evidence>
<dbReference type="InterPro" id="IPR014756">
    <property type="entry name" value="Ig_E-set"/>
</dbReference>
<gene>
    <name evidence="3" type="ORF">LX83_002099</name>
</gene>
<protein>
    <recommendedName>
        <fullName evidence="5">Secreted protein</fullName>
    </recommendedName>
</protein>
<evidence type="ECO:0000256" key="1">
    <source>
        <dbReference type="SAM" id="Phobius"/>
    </source>
</evidence>
<dbReference type="AlphaFoldDB" id="A0AAE3GBU0"/>
<name>A0AAE3GBU0_9PSEU</name>
<dbReference type="EMBL" id="JAMTCK010000004">
    <property type="protein sequence ID" value="MCP2165250.1"/>
    <property type="molecule type" value="Genomic_DNA"/>
</dbReference>
<keyword evidence="1" id="KW-0812">Transmembrane</keyword>
<keyword evidence="1" id="KW-0472">Membrane</keyword>
<evidence type="ECO:0000313" key="4">
    <source>
        <dbReference type="Proteomes" id="UP001206128"/>
    </source>
</evidence>
<feature type="transmembrane region" description="Helical" evidence="1">
    <location>
        <begin position="160"/>
        <end position="179"/>
    </location>
</feature>
<comment type="caution">
    <text evidence="3">The sequence shown here is derived from an EMBL/GenBank/DDBJ whole genome shotgun (WGS) entry which is preliminary data.</text>
</comment>
<dbReference type="Proteomes" id="UP001206128">
    <property type="component" value="Unassembled WGS sequence"/>
</dbReference>
<feature type="transmembrane region" description="Helical" evidence="1">
    <location>
        <begin position="186"/>
        <end position="208"/>
    </location>
</feature>
<feature type="chain" id="PRO_5042111179" description="Secreted protein" evidence="2">
    <location>
        <begin position="32"/>
        <end position="505"/>
    </location>
</feature>
<accession>A0AAE3GBU0</accession>
<dbReference type="PROSITE" id="PS50194">
    <property type="entry name" value="FILAMIN_REPEAT"/>
    <property type="match status" value="1"/>
</dbReference>
<keyword evidence="2" id="KW-0732">Signal</keyword>
<evidence type="ECO:0000313" key="3">
    <source>
        <dbReference type="EMBL" id="MCP2165250.1"/>
    </source>
</evidence>
<sequence length="505" mass="51144">MHARPTGPRAALVLALTALVLLLAGPLPAAADGGPVGSDLHVAQTLGARELTVVIRRVLATPGPVRVEVVSHAGTPAGTLRLRLAPTGATTADSAATGLAPPGTVTSSADLVLGGTPGLYGSTLRVDRPGPWELAVDDGDRVARIPFVVPARVVAPWEPFTYGGFVAAGAFLVLALVTAVRARRAWVPLVPAAGVVAAIAVATTAALLSASIPPPPAPGSQTDPSLDTVTDPYAVAALPATTDYSRPPVTLTVAAPDARAGAPADLRLTLTDVATGRAVDDLLVHDNALIHLMVVGPSGQLWHLHPIRLGPGDYQAHFVPPEAGTYAVAAELARRGGGVQLLRPPSGLTVPGAAAGEHRAGPAEPGGPGVREVNGVTVAVRVDQLAVGTASTITATVGTRPDLQPWLGMLGHLIIVGPLPPAAAEVGAAALTAPHWAHAHAMAPVSNAATGPPDETVAAFGPAAHFTHTFAAPGHYRLWVQVEREYAVLTVPVAVEVPTPQGDRP</sequence>
<dbReference type="InterPro" id="IPR017868">
    <property type="entry name" value="Filamin/ABP280_repeat-like"/>
</dbReference>
<evidence type="ECO:0000256" key="2">
    <source>
        <dbReference type="SAM" id="SignalP"/>
    </source>
</evidence>
<dbReference type="RefSeq" id="WP_253769829.1">
    <property type="nucleotide sequence ID" value="NZ_JAMTCK010000004.1"/>
</dbReference>